<feature type="signal peptide" evidence="1">
    <location>
        <begin position="1"/>
        <end position="23"/>
    </location>
</feature>
<dbReference type="AlphaFoldDB" id="A0A2V1IWK2"/>
<evidence type="ECO:0000313" key="2">
    <source>
        <dbReference type="EMBL" id="PWB09438.1"/>
    </source>
</evidence>
<feature type="chain" id="PRO_5015960780" evidence="1">
    <location>
        <begin position="24"/>
        <end position="391"/>
    </location>
</feature>
<dbReference type="Proteomes" id="UP000244925">
    <property type="component" value="Unassembled WGS sequence"/>
</dbReference>
<keyword evidence="1" id="KW-0732">Signal</keyword>
<keyword evidence="3" id="KW-1185">Reference proteome</keyword>
<name>A0A2V1IWK2_9BACT</name>
<organism evidence="2 3">
    <name type="scientific">Paramuribaculum intestinale</name>
    <dbReference type="NCBI Taxonomy" id="2094151"/>
    <lineage>
        <taxon>Bacteria</taxon>
        <taxon>Pseudomonadati</taxon>
        <taxon>Bacteroidota</taxon>
        <taxon>Bacteroidia</taxon>
        <taxon>Bacteroidales</taxon>
        <taxon>Muribaculaceae</taxon>
        <taxon>Paramuribaculum</taxon>
    </lineage>
</organism>
<sequence length="391" mass="42483">MNGIAKVMTVMAIVAMPALQAMAADDEPKLTVKPTGRVLMDGAVYLPDGDGLADGVALPDIRMGVKASYGKWSGKIDAGYSFNKLSMKDVYIQYSFNSENYLRAGYFVHQFGLNAATSSSMKPQMEAATTDTYFNATGRNIGLEYVHDCGPAFLSFSGIVAGTSMTSPSNEQGKVSVGALNRAVWRPCHATGLVAQVGMSLWYQSALHKAETAEDGETVASKGYFNWSAGFPTRVSKEGMLGADVTNAKGVFKLSPEWLLMKGRIACEGQYYYMNVARRTGFESYRAQGVYGLLRGILIGSDYGYSHGDAGLATPGKGTLEMVLGYNYTDANQGRSGIHGGISNDASMTLNYYFNKYVIGRLRYSYTDVRSSDAQRNRHVNTIQARIQILF</sequence>
<accession>A0A2V1IWK2</accession>
<proteinExistence type="predicted"/>
<gene>
    <name evidence="2" type="ORF">C5O25_02040</name>
</gene>
<comment type="caution">
    <text evidence="2">The sequence shown here is derived from an EMBL/GenBank/DDBJ whole genome shotgun (WGS) entry which is preliminary data.</text>
</comment>
<dbReference type="Pfam" id="PF07396">
    <property type="entry name" value="Porin_O_P"/>
    <property type="match status" value="1"/>
</dbReference>
<evidence type="ECO:0000256" key="1">
    <source>
        <dbReference type="SAM" id="SignalP"/>
    </source>
</evidence>
<dbReference type="InterPro" id="IPR010870">
    <property type="entry name" value="Porin_O/P"/>
</dbReference>
<protein>
    <submittedName>
        <fullName evidence="2">ATPase</fullName>
    </submittedName>
</protein>
<dbReference type="Gene3D" id="2.40.160.10">
    <property type="entry name" value="Porin"/>
    <property type="match status" value="1"/>
</dbReference>
<dbReference type="InterPro" id="IPR023614">
    <property type="entry name" value="Porin_dom_sf"/>
</dbReference>
<reference evidence="3" key="1">
    <citation type="submission" date="2018-02" db="EMBL/GenBank/DDBJ databases">
        <authorList>
            <person name="Clavel T."/>
            <person name="Strowig T."/>
        </authorList>
    </citation>
    <scope>NUCLEOTIDE SEQUENCE [LARGE SCALE GENOMIC DNA]</scope>
    <source>
        <strain evidence="3">DSM 100764</strain>
    </source>
</reference>
<evidence type="ECO:0000313" key="3">
    <source>
        <dbReference type="Proteomes" id="UP000244925"/>
    </source>
</evidence>
<dbReference type="RefSeq" id="WP_107035059.1">
    <property type="nucleotide sequence ID" value="NZ_CAOLHR010000012.1"/>
</dbReference>
<dbReference type="GeneID" id="93425249"/>
<dbReference type="EMBL" id="PUBV01000002">
    <property type="protein sequence ID" value="PWB09438.1"/>
    <property type="molecule type" value="Genomic_DNA"/>
</dbReference>